<feature type="compositionally biased region" description="Low complexity" evidence="1">
    <location>
        <begin position="42"/>
        <end position="51"/>
    </location>
</feature>
<dbReference type="EMBL" id="OX459946">
    <property type="protein sequence ID" value="CAI9152962.1"/>
    <property type="molecule type" value="Genomic_DNA"/>
</dbReference>
<evidence type="ECO:0000256" key="1">
    <source>
        <dbReference type="SAM" id="MobiDB-lite"/>
    </source>
</evidence>
<proteinExistence type="predicted"/>
<sequence length="107" mass="10898">MDRSLAPKPALPTRGFGKRTEGALGRSCAVLGEGPACKAGAGAAAHLSPAGRRLPGTGVLEENREEGGKDRLGFCSPPRYTQTQIVKAGVSAGDLDAASGAHCARER</sequence>
<feature type="region of interest" description="Disordered" evidence="1">
    <location>
        <begin position="1"/>
        <end position="20"/>
    </location>
</feature>
<accession>A0ABN8XU87</accession>
<gene>
    <name evidence="2" type="ORF">MRATA1EN1_LOCUS1924</name>
</gene>
<organism evidence="2 3">
    <name type="scientific">Rangifer tarandus platyrhynchus</name>
    <name type="common">Svalbard reindeer</name>
    <dbReference type="NCBI Taxonomy" id="3082113"/>
    <lineage>
        <taxon>Eukaryota</taxon>
        <taxon>Metazoa</taxon>
        <taxon>Chordata</taxon>
        <taxon>Craniata</taxon>
        <taxon>Vertebrata</taxon>
        <taxon>Euteleostomi</taxon>
        <taxon>Mammalia</taxon>
        <taxon>Eutheria</taxon>
        <taxon>Laurasiatheria</taxon>
        <taxon>Artiodactyla</taxon>
        <taxon>Ruminantia</taxon>
        <taxon>Pecora</taxon>
        <taxon>Cervidae</taxon>
        <taxon>Odocoileinae</taxon>
        <taxon>Rangifer</taxon>
    </lineage>
</organism>
<keyword evidence="3" id="KW-1185">Reference proteome</keyword>
<reference evidence="2" key="1">
    <citation type="submission" date="2023-04" db="EMBL/GenBank/DDBJ databases">
        <authorList>
            <consortium name="ELIXIR-Norway"/>
        </authorList>
    </citation>
    <scope>NUCLEOTIDE SEQUENCE [LARGE SCALE GENOMIC DNA]</scope>
</reference>
<dbReference type="Proteomes" id="UP001176941">
    <property type="component" value="Chromosome 10"/>
</dbReference>
<evidence type="ECO:0000313" key="3">
    <source>
        <dbReference type="Proteomes" id="UP001176941"/>
    </source>
</evidence>
<feature type="compositionally biased region" description="Basic and acidic residues" evidence="1">
    <location>
        <begin position="61"/>
        <end position="72"/>
    </location>
</feature>
<evidence type="ECO:0000313" key="2">
    <source>
        <dbReference type="EMBL" id="CAI9152962.1"/>
    </source>
</evidence>
<feature type="region of interest" description="Disordered" evidence="1">
    <location>
        <begin position="42"/>
        <end position="76"/>
    </location>
</feature>
<name>A0ABN8XU87_RANTA</name>
<protein>
    <submittedName>
        <fullName evidence="2">Uncharacterized protein</fullName>
    </submittedName>
</protein>